<dbReference type="Proteomes" id="UP000649617">
    <property type="component" value="Unassembled WGS sequence"/>
</dbReference>
<protein>
    <recommendedName>
        <fullName evidence="3">DRBM domain-containing protein</fullName>
    </recommendedName>
</protein>
<gene>
    <name evidence="1" type="ORF">SPIL2461_LOCUS14594</name>
</gene>
<evidence type="ECO:0000313" key="1">
    <source>
        <dbReference type="EMBL" id="CAE7549558.1"/>
    </source>
</evidence>
<name>A0A812U2S3_SYMPI</name>
<reference evidence="1" key="1">
    <citation type="submission" date="2021-02" db="EMBL/GenBank/DDBJ databases">
        <authorList>
            <person name="Dougan E. K."/>
            <person name="Rhodes N."/>
            <person name="Thang M."/>
            <person name="Chan C."/>
        </authorList>
    </citation>
    <scope>NUCLEOTIDE SEQUENCE</scope>
</reference>
<accession>A0A812U2S3</accession>
<dbReference type="AlphaFoldDB" id="A0A812U2S3"/>
<organism evidence="1 2">
    <name type="scientific">Symbiodinium pilosum</name>
    <name type="common">Dinoflagellate</name>
    <dbReference type="NCBI Taxonomy" id="2952"/>
    <lineage>
        <taxon>Eukaryota</taxon>
        <taxon>Sar</taxon>
        <taxon>Alveolata</taxon>
        <taxon>Dinophyceae</taxon>
        <taxon>Suessiales</taxon>
        <taxon>Symbiodiniaceae</taxon>
        <taxon>Symbiodinium</taxon>
    </lineage>
</organism>
<comment type="caution">
    <text evidence="1">The sequence shown here is derived from an EMBL/GenBank/DDBJ whole genome shotgun (WGS) entry which is preliminary data.</text>
</comment>
<evidence type="ECO:0008006" key="3">
    <source>
        <dbReference type="Google" id="ProtNLM"/>
    </source>
</evidence>
<sequence length="189" mass="21403">MNYCERNCFSIRNPYNLPADVVADFLQRYRNGDFGEVDLCSDKVASQAKDLQKKGGTEQWKKYVREKGFKSLDPLSYPESFVQGFIEQFDPQDLDENAPRGHALSSRSILNSALVRLGFARGEVSYQIETRDTKNAKKRANLRLPDRAIEVLPSAMPLEFAGEWQRTDAVAEESAAQEAVRVFKAYGLL</sequence>
<dbReference type="EMBL" id="CAJNIZ010033991">
    <property type="protein sequence ID" value="CAE7549558.1"/>
    <property type="molecule type" value="Genomic_DNA"/>
</dbReference>
<proteinExistence type="predicted"/>
<keyword evidence="2" id="KW-1185">Reference proteome</keyword>
<evidence type="ECO:0000313" key="2">
    <source>
        <dbReference type="Proteomes" id="UP000649617"/>
    </source>
</evidence>
<dbReference type="OrthoDB" id="10406095at2759"/>